<dbReference type="InterPro" id="IPR052347">
    <property type="entry name" value="Isochorismatase_Nicotinamidase"/>
</dbReference>
<dbReference type="PROSITE" id="PS00107">
    <property type="entry name" value="PROTEIN_KINASE_ATP"/>
    <property type="match status" value="1"/>
</dbReference>
<dbReference type="GO" id="GO:0008936">
    <property type="term" value="F:nicotinamidase activity"/>
    <property type="evidence" value="ECO:0007669"/>
    <property type="project" value="UniProtKB-EC"/>
</dbReference>
<dbReference type="InterPro" id="IPR036380">
    <property type="entry name" value="Isochorismatase-like_sf"/>
</dbReference>
<dbReference type="InterPro" id="IPR011009">
    <property type="entry name" value="Kinase-like_dom_sf"/>
</dbReference>
<keyword evidence="4 10" id="KW-0547">Nucleotide-binding</keyword>
<dbReference type="InterPro" id="IPR000719">
    <property type="entry name" value="Prot_kinase_dom"/>
</dbReference>
<dbReference type="EC" id="3.5.1.19" evidence="8"/>
<comment type="similarity">
    <text evidence="1">Belongs to the isochorismatase family.</text>
</comment>
<evidence type="ECO:0000256" key="5">
    <source>
        <dbReference type="ARBA" id="ARBA00022801"/>
    </source>
</evidence>
<evidence type="ECO:0000256" key="8">
    <source>
        <dbReference type="ARBA" id="ARBA00039017"/>
    </source>
</evidence>
<organism evidence="12 13">
    <name type="scientific">Paludisphaera mucosa</name>
    <dbReference type="NCBI Taxonomy" id="3030827"/>
    <lineage>
        <taxon>Bacteria</taxon>
        <taxon>Pseudomonadati</taxon>
        <taxon>Planctomycetota</taxon>
        <taxon>Planctomycetia</taxon>
        <taxon>Isosphaerales</taxon>
        <taxon>Isosphaeraceae</taxon>
        <taxon>Paludisphaera</taxon>
    </lineage>
</organism>
<dbReference type="Gene3D" id="3.30.200.20">
    <property type="entry name" value="Phosphorylase Kinase, domain 1"/>
    <property type="match status" value="1"/>
</dbReference>
<comment type="pathway">
    <text evidence="7">Cofactor biosynthesis; nicotinate biosynthesis; nicotinate from nicotinamide: step 1/1.</text>
</comment>
<dbReference type="Gene3D" id="1.10.510.10">
    <property type="entry name" value="Transferase(Phosphotransferase) domain 1"/>
    <property type="match status" value="1"/>
</dbReference>
<keyword evidence="13" id="KW-1185">Reference proteome</keyword>
<dbReference type="PANTHER" id="PTHR11080">
    <property type="entry name" value="PYRAZINAMIDASE/NICOTINAMIDASE"/>
    <property type="match status" value="1"/>
</dbReference>
<proteinExistence type="inferred from homology"/>
<dbReference type="PROSITE" id="PS00108">
    <property type="entry name" value="PROTEIN_KINASE_ST"/>
    <property type="match status" value="1"/>
</dbReference>
<feature type="domain" description="Protein kinase" evidence="11">
    <location>
        <begin position="15"/>
        <end position="282"/>
    </location>
</feature>
<dbReference type="CDD" id="cd14014">
    <property type="entry name" value="STKc_PknB_like"/>
    <property type="match status" value="1"/>
</dbReference>
<dbReference type="SUPFAM" id="SSF56112">
    <property type="entry name" value="Protein kinase-like (PK-like)"/>
    <property type="match status" value="1"/>
</dbReference>
<gene>
    <name evidence="12" type="primary">pncA</name>
    <name evidence="12" type="ORF">PZE19_28775</name>
</gene>
<dbReference type="Proteomes" id="UP001216907">
    <property type="component" value="Unassembled WGS sequence"/>
</dbReference>
<dbReference type="NCBIfam" id="NF008623">
    <property type="entry name" value="PRK11609.1"/>
    <property type="match status" value="1"/>
</dbReference>
<name>A0ABT6FJM0_9BACT</name>
<dbReference type="CDD" id="cd01011">
    <property type="entry name" value="nicotinamidase"/>
    <property type="match status" value="1"/>
</dbReference>
<evidence type="ECO:0000256" key="2">
    <source>
        <dbReference type="ARBA" id="ARBA00022642"/>
    </source>
</evidence>
<evidence type="ECO:0000256" key="6">
    <source>
        <dbReference type="ARBA" id="ARBA00022840"/>
    </source>
</evidence>
<evidence type="ECO:0000259" key="11">
    <source>
        <dbReference type="PROSITE" id="PS50011"/>
    </source>
</evidence>
<evidence type="ECO:0000256" key="7">
    <source>
        <dbReference type="ARBA" id="ARBA00037900"/>
    </source>
</evidence>
<dbReference type="Pfam" id="PF00857">
    <property type="entry name" value="Isochorismatase"/>
    <property type="match status" value="1"/>
</dbReference>
<keyword evidence="3" id="KW-0479">Metal-binding</keyword>
<dbReference type="Gene3D" id="3.40.50.850">
    <property type="entry name" value="Isochorismatase-like"/>
    <property type="match status" value="1"/>
</dbReference>
<evidence type="ECO:0000313" key="12">
    <source>
        <dbReference type="EMBL" id="MDG3007776.1"/>
    </source>
</evidence>
<evidence type="ECO:0000256" key="3">
    <source>
        <dbReference type="ARBA" id="ARBA00022723"/>
    </source>
</evidence>
<dbReference type="PANTHER" id="PTHR11080:SF2">
    <property type="entry name" value="LD05707P"/>
    <property type="match status" value="1"/>
</dbReference>
<keyword evidence="6 10" id="KW-0067">ATP-binding</keyword>
<keyword evidence="2" id="KW-0662">Pyridine nucleotide biosynthesis</keyword>
<evidence type="ECO:0000313" key="13">
    <source>
        <dbReference type="Proteomes" id="UP001216907"/>
    </source>
</evidence>
<evidence type="ECO:0000256" key="10">
    <source>
        <dbReference type="PROSITE-ProRule" id="PRU10141"/>
    </source>
</evidence>
<dbReference type="InterPro" id="IPR000868">
    <property type="entry name" value="Isochorismatase-like_dom"/>
</dbReference>
<dbReference type="PROSITE" id="PS50011">
    <property type="entry name" value="PROTEIN_KINASE_DOM"/>
    <property type="match status" value="1"/>
</dbReference>
<keyword evidence="5 12" id="KW-0378">Hydrolase</keyword>
<dbReference type="SMART" id="SM00220">
    <property type="entry name" value="S_TKc"/>
    <property type="match status" value="1"/>
</dbReference>
<evidence type="ECO:0000256" key="9">
    <source>
        <dbReference type="ARBA" id="ARBA00043224"/>
    </source>
</evidence>
<protein>
    <recommendedName>
        <fullName evidence="8">nicotinamidase</fullName>
        <ecNumber evidence="8">3.5.1.19</ecNumber>
    </recommendedName>
    <alternativeName>
        <fullName evidence="9">Nicotinamide deamidase</fullName>
    </alternativeName>
</protein>
<comment type="caution">
    <text evidence="12">The sequence shown here is derived from an EMBL/GenBank/DDBJ whole genome shotgun (WGS) entry which is preliminary data.</text>
</comment>
<feature type="binding site" evidence="10">
    <location>
        <position position="44"/>
    </location>
    <ligand>
        <name>ATP</name>
        <dbReference type="ChEBI" id="CHEBI:30616"/>
    </ligand>
</feature>
<dbReference type="EMBL" id="JARRAG010000002">
    <property type="protein sequence ID" value="MDG3007776.1"/>
    <property type="molecule type" value="Genomic_DNA"/>
</dbReference>
<dbReference type="Pfam" id="PF00069">
    <property type="entry name" value="Pkinase"/>
    <property type="match status" value="1"/>
</dbReference>
<dbReference type="InterPro" id="IPR008271">
    <property type="entry name" value="Ser/Thr_kinase_AS"/>
</dbReference>
<dbReference type="InterPro" id="IPR017441">
    <property type="entry name" value="Protein_kinase_ATP_BS"/>
</dbReference>
<evidence type="ECO:0000256" key="1">
    <source>
        <dbReference type="ARBA" id="ARBA00006336"/>
    </source>
</evidence>
<sequence length="525" mass="57209">MPEDPFLKIPSIGRCRLISRLGEGGMGVVYRGWHDDLDLPVAVKFLHPDRVADGRGAERFLREARLAARLNHPGIVRVFDCGEADGRFYIIMEFVDGQSLEAHVAERQAMGVDRSLQVVEEVARALGEAWSQVGVIHRDVKPANILLTSSGQVKLADLGLAKVAAADPASTDATVDFAGRTEAGTSLGTPAYMPPEQFLDASTVDLRADVYSLGATLYHMLAGRAPFQADSVFSLLRLIEREDPAPLPPHVPLAVEQLIAKMMAKKPGDRFQAHAELIEAVRAAQQPSGGSASLVASMLRSSSRITTSGVIPAARTAGRAVHSASPRENRVLLVVDVQNDFCPEGALAVPGGHELPAIINKLSRRFAHVVLTQDWHPEDHLSFASSHPGEKPFSAIELPYGPQILWPDHCVQDTRGAEFHPDLRLEHCELIIRKGYLREIDSYSAFFENDRTTPTGLAGYLRERGLNRLFLVGLATDFCVAYSALDARRLGFEVTVIESACRGIDLEGSLEAAWKQMEEAGVVRA</sequence>
<dbReference type="SUPFAM" id="SSF52499">
    <property type="entry name" value="Isochorismatase-like hydrolases"/>
    <property type="match status" value="1"/>
</dbReference>
<accession>A0ABT6FJM0</accession>
<evidence type="ECO:0000256" key="4">
    <source>
        <dbReference type="ARBA" id="ARBA00022741"/>
    </source>
</evidence>
<reference evidence="12 13" key="1">
    <citation type="submission" date="2023-03" db="EMBL/GenBank/DDBJ databases">
        <title>Paludisphaera mucosa sp. nov. a novel planctomycete from northern fen.</title>
        <authorList>
            <person name="Ivanova A."/>
        </authorList>
    </citation>
    <scope>NUCLEOTIDE SEQUENCE [LARGE SCALE GENOMIC DNA]</scope>
    <source>
        <strain evidence="12 13">Pla2</strain>
    </source>
</reference>